<name>A0ABS8CF90_9BURK</name>
<protein>
    <submittedName>
        <fullName evidence="8">Entericidin A/B family lipoprotein</fullName>
    </submittedName>
</protein>
<gene>
    <name evidence="8" type="ORF">H0484_13245</name>
</gene>
<sequence length="44" mass="4589">MKKASWLLAAVSLLMTGLLAGCHTVEGFGKDVERGGESIQNAAK</sequence>
<evidence type="ECO:0000256" key="1">
    <source>
        <dbReference type="ARBA" id="ARBA00010296"/>
    </source>
</evidence>
<dbReference type="PROSITE" id="PS51257">
    <property type="entry name" value="PROKAR_LIPOPROTEIN"/>
    <property type="match status" value="1"/>
</dbReference>
<evidence type="ECO:0000256" key="4">
    <source>
        <dbReference type="ARBA" id="ARBA00023136"/>
    </source>
</evidence>
<comment type="similarity">
    <text evidence="1">Belongs to the EcnA/EcnB lipoprotein family.</text>
</comment>
<evidence type="ECO:0000256" key="3">
    <source>
        <dbReference type="ARBA" id="ARBA00022729"/>
    </source>
</evidence>
<evidence type="ECO:0000256" key="7">
    <source>
        <dbReference type="SAM" id="SignalP"/>
    </source>
</evidence>
<dbReference type="InterPro" id="IPR012556">
    <property type="entry name" value="Entericidin"/>
</dbReference>
<accession>A0ABS8CF90</accession>
<evidence type="ECO:0000256" key="5">
    <source>
        <dbReference type="ARBA" id="ARBA00023139"/>
    </source>
</evidence>
<keyword evidence="4" id="KW-0472">Membrane</keyword>
<organism evidence="8 9">
    <name type="scientific">Mesopusillimonas faecipullorum</name>
    <dbReference type="NCBI Taxonomy" id="2755040"/>
    <lineage>
        <taxon>Bacteria</taxon>
        <taxon>Pseudomonadati</taxon>
        <taxon>Pseudomonadota</taxon>
        <taxon>Betaproteobacteria</taxon>
        <taxon>Burkholderiales</taxon>
        <taxon>Alcaligenaceae</taxon>
        <taxon>Mesopusillimonas</taxon>
    </lineage>
</organism>
<keyword evidence="2" id="KW-1003">Cell membrane</keyword>
<keyword evidence="3 7" id="KW-0732">Signal</keyword>
<proteinExistence type="inferred from homology"/>
<evidence type="ECO:0000313" key="8">
    <source>
        <dbReference type="EMBL" id="MCB5364716.1"/>
    </source>
</evidence>
<keyword evidence="9" id="KW-1185">Reference proteome</keyword>
<comment type="caution">
    <text evidence="8">The sequence shown here is derived from an EMBL/GenBank/DDBJ whole genome shotgun (WGS) entry which is preliminary data.</text>
</comment>
<keyword evidence="5" id="KW-0564">Palmitate</keyword>
<evidence type="ECO:0000256" key="2">
    <source>
        <dbReference type="ARBA" id="ARBA00022475"/>
    </source>
</evidence>
<dbReference type="RefSeq" id="WP_226955126.1">
    <property type="nucleotide sequence ID" value="NZ_JACDXW010000007.1"/>
</dbReference>
<reference evidence="8 9" key="1">
    <citation type="submission" date="2020-07" db="EMBL/GenBank/DDBJ databases">
        <title>Pusillimonas sp. nov., isolated from poultry manure in Taiwan.</title>
        <authorList>
            <person name="Lin S.-Y."/>
            <person name="Tang Y.-S."/>
            <person name="Young C.-C."/>
        </authorList>
    </citation>
    <scope>NUCLEOTIDE SEQUENCE [LARGE SCALE GENOMIC DNA]</scope>
    <source>
        <strain evidence="8 9">CC-YST705</strain>
    </source>
</reference>
<dbReference type="Proteomes" id="UP000776983">
    <property type="component" value="Unassembled WGS sequence"/>
</dbReference>
<keyword evidence="6 8" id="KW-0449">Lipoprotein</keyword>
<feature type="chain" id="PRO_5046623100" evidence="7">
    <location>
        <begin position="21"/>
        <end position="44"/>
    </location>
</feature>
<evidence type="ECO:0000256" key="6">
    <source>
        <dbReference type="ARBA" id="ARBA00023288"/>
    </source>
</evidence>
<dbReference type="EMBL" id="JACDXW010000007">
    <property type="protein sequence ID" value="MCB5364716.1"/>
    <property type="molecule type" value="Genomic_DNA"/>
</dbReference>
<evidence type="ECO:0000313" key="9">
    <source>
        <dbReference type="Proteomes" id="UP000776983"/>
    </source>
</evidence>
<feature type="signal peptide" evidence="7">
    <location>
        <begin position="1"/>
        <end position="20"/>
    </location>
</feature>
<dbReference type="Pfam" id="PF08085">
    <property type="entry name" value="Entericidin"/>
    <property type="match status" value="1"/>
</dbReference>